<dbReference type="Proteomes" id="UP000799436">
    <property type="component" value="Unassembled WGS sequence"/>
</dbReference>
<accession>A0A6G1L8R0</accession>
<dbReference type="OrthoDB" id="3942482at2759"/>
<organism evidence="3 4">
    <name type="scientific">Teratosphaeria nubilosa</name>
    <dbReference type="NCBI Taxonomy" id="161662"/>
    <lineage>
        <taxon>Eukaryota</taxon>
        <taxon>Fungi</taxon>
        <taxon>Dikarya</taxon>
        <taxon>Ascomycota</taxon>
        <taxon>Pezizomycotina</taxon>
        <taxon>Dothideomycetes</taxon>
        <taxon>Dothideomycetidae</taxon>
        <taxon>Mycosphaerellales</taxon>
        <taxon>Teratosphaeriaceae</taxon>
        <taxon>Teratosphaeria</taxon>
    </lineage>
</organism>
<feature type="region of interest" description="Disordered" evidence="1">
    <location>
        <begin position="1"/>
        <end position="58"/>
    </location>
</feature>
<gene>
    <name evidence="3" type="ORF">EJ03DRAFT_351466</name>
</gene>
<evidence type="ECO:0000313" key="3">
    <source>
        <dbReference type="EMBL" id="KAF2769321.1"/>
    </source>
</evidence>
<reference evidence="3" key="1">
    <citation type="journal article" date="2020" name="Stud. Mycol.">
        <title>101 Dothideomycetes genomes: a test case for predicting lifestyles and emergence of pathogens.</title>
        <authorList>
            <person name="Haridas S."/>
            <person name="Albert R."/>
            <person name="Binder M."/>
            <person name="Bloem J."/>
            <person name="Labutti K."/>
            <person name="Salamov A."/>
            <person name="Andreopoulos B."/>
            <person name="Baker S."/>
            <person name="Barry K."/>
            <person name="Bills G."/>
            <person name="Bluhm B."/>
            <person name="Cannon C."/>
            <person name="Castanera R."/>
            <person name="Culley D."/>
            <person name="Daum C."/>
            <person name="Ezra D."/>
            <person name="Gonzalez J."/>
            <person name="Henrissat B."/>
            <person name="Kuo A."/>
            <person name="Liang C."/>
            <person name="Lipzen A."/>
            <person name="Lutzoni F."/>
            <person name="Magnuson J."/>
            <person name="Mondo S."/>
            <person name="Nolan M."/>
            <person name="Ohm R."/>
            <person name="Pangilinan J."/>
            <person name="Park H.-J."/>
            <person name="Ramirez L."/>
            <person name="Alfaro M."/>
            <person name="Sun H."/>
            <person name="Tritt A."/>
            <person name="Yoshinaga Y."/>
            <person name="Zwiers L.-H."/>
            <person name="Turgeon B."/>
            <person name="Goodwin S."/>
            <person name="Spatafora J."/>
            <person name="Crous P."/>
            <person name="Grigoriev I."/>
        </authorList>
    </citation>
    <scope>NUCLEOTIDE SEQUENCE</scope>
    <source>
        <strain evidence="3">CBS 116005</strain>
    </source>
</reference>
<keyword evidence="2" id="KW-1133">Transmembrane helix</keyword>
<feature type="region of interest" description="Disordered" evidence="1">
    <location>
        <begin position="179"/>
        <end position="212"/>
    </location>
</feature>
<dbReference type="EMBL" id="ML995835">
    <property type="protein sequence ID" value="KAF2769321.1"/>
    <property type="molecule type" value="Genomic_DNA"/>
</dbReference>
<evidence type="ECO:0000256" key="2">
    <source>
        <dbReference type="SAM" id="Phobius"/>
    </source>
</evidence>
<name>A0A6G1L8R0_9PEZI</name>
<keyword evidence="4" id="KW-1185">Reference proteome</keyword>
<proteinExistence type="predicted"/>
<protein>
    <submittedName>
        <fullName evidence="3">Uncharacterized protein</fullName>
    </submittedName>
</protein>
<sequence>MPLRKKLFNDNMQRITKEGPAGSSSETVDAEMDLKKHVSNTPDLEYEAEHEDWSDKKDHPPRFSTLFGVAPPLPERRAERHEPRRRRSGVFLPTPVFVLFVIILIFESTLLFAYTVIGLYNNLPQRLVPAAGRTETCNCGTQDKQPAVNIAPNFMMPQVPAIITQTVTALGNDGVAPHSLSTTTASSTSTSSTSTTSSSTSSDSSGSQSSEAAAIASEVAGMLHTLITTTSTSSSSVTTPSTSSPPSIVTVTVTPAQSTVSSTTILTVTPTEASTSIIRPTVTSILYLDPSQAAASSSADAAALSSISADEASILSSIYNLNTATMTFSASTSTRQSLPVVVTPAATSAEAGSTTSSALASSTAVQKGKVCFGGAGAVEQNCI</sequence>
<keyword evidence="2" id="KW-0472">Membrane</keyword>
<feature type="transmembrane region" description="Helical" evidence="2">
    <location>
        <begin position="90"/>
        <end position="117"/>
    </location>
</feature>
<evidence type="ECO:0000313" key="4">
    <source>
        <dbReference type="Proteomes" id="UP000799436"/>
    </source>
</evidence>
<feature type="region of interest" description="Disordered" evidence="1">
    <location>
        <begin position="230"/>
        <end position="249"/>
    </location>
</feature>
<evidence type="ECO:0000256" key="1">
    <source>
        <dbReference type="SAM" id="MobiDB-lite"/>
    </source>
</evidence>
<dbReference type="AlphaFoldDB" id="A0A6G1L8R0"/>
<keyword evidence="2" id="KW-0812">Transmembrane</keyword>